<dbReference type="GeneID" id="18599218"/>
<gene>
    <name evidence="6" type="primary">LOC18599218</name>
</gene>
<dbReference type="EC" id="2.8.2.-" evidence="3"/>
<keyword evidence="2 3" id="KW-0808">Transferase</keyword>
<feature type="domain" description="Sulfotransferase" evidence="4">
    <location>
        <begin position="4"/>
        <end position="223"/>
    </location>
</feature>
<dbReference type="PANTHER" id="PTHR11783">
    <property type="entry name" value="SULFOTRANSFERASE SULT"/>
    <property type="match status" value="1"/>
</dbReference>
<evidence type="ECO:0000256" key="2">
    <source>
        <dbReference type="ARBA" id="ARBA00022679"/>
    </source>
</evidence>
<name>A0AB32V5D2_THECC</name>
<dbReference type="RefSeq" id="XP_007029155.2">
    <property type="nucleotide sequence ID" value="XM_007029093.2"/>
</dbReference>
<evidence type="ECO:0000256" key="3">
    <source>
        <dbReference type="RuleBase" id="RU361155"/>
    </source>
</evidence>
<dbReference type="InterPro" id="IPR000863">
    <property type="entry name" value="Sulfotransferase_dom"/>
</dbReference>
<evidence type="ECO:0000256" key="1">
    <source>
        <dbReference type="ARBA" id="ARBA00005771"/>
    </source>
</evidence>
<reference evidence="6" key="2">
    <citation type="submission" date="2025-08" db="UniProtKB">
        <authorList>
            <consortium name="RefSeq"/>
        </authorList>
    </citation>
    <scope>IDENTIFICATION</scope>
</reference>
<dbReference type="InterPro" id="IPR027417">
    <property type="entry name" value="P-loop_NTPase"/>
</dbReference>
<evidence type="ECO:0000313" key="6">
    <source>
        <dbReference type="RefSeq" id="XP_007029155.2"/>
    </source>
</evidence>
<reference evidence="5" key="1">
    <citation type="journal article" date="1997" name="Nucleic Acids Res.">
        <title>tRNAscan-SE: a program for improved detection of transfer RNA genes in genomic sequence.</title>
        <authorList>
            <person name="Lowe T.M."/>
            <person name="Eddy S.R."/>
        </authorList>
    </citation>
    <scope>NUCLEOTIDE SEQUENCE [LARGE SCALE GENOMIC DNA]</scope>
    <source>
        <strain evidence="5">r\B97-61/B2</strain>
    </source>
</reference>
<dbReference type="Proteomes" id="UP000694886">
    <property type="component" value="Chromosome 5"/>
</dbReference>
<dbReference type="AlphaFoldDB" id="A0AB32V5D2"/>
<dbReference type="Gene3D" id="3.40.50.300">
    <property type="entry name" value="P-loop containing nucleotide triphosphate hydrolases"/>
    <property type="match status" value="1"/>
</dbReference>
<comment type="similarity">
    <text evidence="1 3">Belongs to the sulfotransferase 1 family.</text>
</comment>
<evidence type="ECO:0000313" key="5">
    <source>
        <dbReference type="Proteomes" id="UP000694886"/>
    </source>
</evidence>
<evidence type="ECO:0000259" key="4">
    <source>
        <dbReference type="Pfam" id="PF00685"/>
    </source>
</evidence>
<dbReference type="GO" id="GO:0008146">
    <property type="term" value="F:sulfotransferase activity"/>
    <property type="evidence" value="ECO:0007669"/>
    <property type="project" value="InterPro"/>
</dbReference>
<protein>
    <recommendedName>
        <fullName evidence="3">Sulfotransferase</fullName>
        <ecNumber evidence="3">2.8.2.-</ecNumber>
    </recommendedName>
</protein>
<dbReference type="Pfam" id="PF00685">
    <property type="entry name" value="Sulfotransfer_1"/>
    <property type="match status" value="1"/>
</dbReference>
<accession>A0AB32V5D2</accession>
<sequence length="230" mass="26533">MSLFAIATRKLFDNSSSPLLTKNPHLCVPSFEGYGQKADIREPGVPLIATHTPYTCLPKSVLDCSPDHCKIVYICREPKDAFVSLFHYAVKRRPTENEPISLEVAFHLFCEGKSFFGPCWDHILEHWKASQERPDKVMFLKYEDMLNDSVLYVKKLAEFMGYPFSSDEEQVGAVQKIVDFCSFENLNNLEKNKTGKRYADDSEATNKYFFRKGKIGDWQNYLTSCRNVWV</sequence>
<organism evidence="5 6">
    <name type="scientific">Theobroma cacao</name>
    <name type="common">Cacao</name>
    <name type="synonym">Cocoa</name>
    <dbReference type="NCBI Taxonomy" id="3641"/>
    <lineage>
        <taxon>Eukaryota</taxon>
        <taxon>Viridiplantae</taxon>
        <taxon>Streptophyta</taxon>
        <taxon>Embryophyta</taxon>
        <taxon>Tracheophyta</taxon>
        <taxon>Spermatophyta</taxon>
        <taxon>Magnoliopsida</taxon>
        <taxon>eudicotyledons</taxon>
        <taxon>Gunneridae</taxon>
        <taxon>Pentapetalae</taxon>
        <taxon>rosids</taxon>
        <taxon>malvids</taxon>
        <taxon>Malvales</taxon>
        <taxon>Malvaceae</taxon>
        <taxon>Byttnerioideae</taxon>
        <taxon>Theobroma</taxon>
    </lineage>
</organism>
<proteinExistence type="inferred from homology"/>
<dbReference type="KEGG" id="tcc:18599218"/>
<dbReference type="SUPFAM" id="SSF52540">
    <property type="entry name" value="P-loop containing nucleoside triphosphate hydrolases"/>
    <property type="match status" value="1"/>
</dbReference>
<dbReference type="Gramene" id="Tc05v2_t015370.1">
    <property type="protein sequence ID" value="Tc05v2_p015370.1"/>
    <property type="gene ID" value="Tc05v2_g015370"/>
</dbReference>